<dbReference type="Pfam" id="PF05036">
    <property type="entry name" value="SPOR"/>
    <property type="match status" value="1"/>
</dbReference>
<evidence type="ECO:0000313" key="5">
    <source>
        <dbReference type="Proteomes" id="UP001596542"/>
    </source>
</evidence>
<organism evidence="4 5">
    <name type="scientific">Herminiimonas glaciei</name>
    <dbReference type="NCBI Taxonomy" id="523788"/>
    <lineage>
        <taxon>Bacteria</taxon>
        <taxon>Pseudomonadati</taxon>
        <taxon>Pseudomonadota</taxon>
        <taxon>Betaproteobacteria</taxon>
        <taxon>Burkholderiales</taxon>
        <taxon>Oxalobacteraceae</taxon>
        <taxon>Herminiimonas</taxon>
    </lineage>
</organism>
<feature type="domain" description="SPOR" evidence="3">
    <location>
        <begin position="127"/>
        <end position="205"/>
    </location>
</feature>
<dbReference type="Gene3D" id="3.30.70.1070">
    <property type="entry name" value="Sporulation related repeat"/>
    <property type="match status" value="1"/>
</dbReference>
<keyword evidence="2" id="KW-1133">Transmembrane helix</keyword>
<keyword evidence="2" id="KW-0472">Membrane</keyword>
<proteinExistence type="predicted"/>
<protein>
    <submittedName>
        <fullName evidence="4">SPOR domain-containing protein</fullName>
    </submittedName>
</protein>
<accession>A0ABW2IC55</accession>
<feature type="compositionally biased region" description="Polar residues" evidence="1">
    <location>
        <begin position="46"/>
        <end position="68"/>
    </location>
</feature>
<feature type="region of interest" description="Disordered" evidence="1">
    <location>
        <begin position="46"/>
        <end position="109"/>
    </location>
</feature>
<keyword evidence="2" id="KW-0812">Transmembrane</keyword>
<feature type="compositionally biased region" description="Low complexity" evidence="1">
    <location>
        <begin position="82"/>
        <end position="103"/>
    </location>
</feature>
<keyword evidence="5" id="KW-1185">Reference proteome</keyword>
<dbReference type="SUPFAM" id="SSF110997">
    <property type="entry name" value="Sporulation related repeat"/>
    <property type="match status" value="1"/>
</dbReference>
<dbReference type="EMBL" id="JBHTBU010000002">
    <property type="protein sequence ID" value="MFC7288653.1"/>
    <property type="molecule type" value="Genomic_DNA"/>
</dbReference>
<feature type="transmembrane region" description="Helical" evidence="2">
    <location>
        <begin position="21"/>
        <end position="39"/>
    </location>
</feature>
<dbReference type="InterPro" id="IPR007730">
    <property type="entry name" value="SPOR-like_dom"/>
</dbReference>
<dbReference type="PANTHER" id="PTHR38687:SF1">
    <property type="entry name" value="CELL DIVISION PROTEIN DEDD"/>
    <property type="match status" value="1"/>
</dbReference>
<evidence type="ECO:0000256" key="1">
    <source>
        <dbReference type="SAM" id="MobiDB-lite"/>
    </source>
</evidence>
<dbReference type="InterPro" id="IPR052521">
    <property type="entry name" value="Cell_div_SPOR-domain"/>
</dbReference>
<dbReference type="Proteomes" id="UP001596542">
    <property type="component" value="Unassembled WGS sequence"/>
</dbReference>
<evidence type="ECO:0000259" key="3">
    <source>
        <dbReference type="PROSITE" id="PS51724"/>
    </source>
</evidence>
<name>A0ABW2IC55_9BURK</name>
<dbReference type="PROSITE" id="PS51724">
    <property type="entry name" value="SPOR"/>
    <property type="match status" value="1"/>
</dbReference>
<dbReference type="PANTHER" id="PTHR38687">
    <property type="entry name" value="CELL DIVISION PROTEIN DEDD-RELATED"/>
    <property type="match status" value="1"/>
</dbReference>
<gene>
    <name evidence="4" type="ORF">ACFQPC_11445</name>
</gene>
<reference evidence="5" key="1">
    <citation type="journal article" date="2019" name="Int. J. Syst. Evol. Microbiol.">
        <title>The Global Catalogue of Microorganisms (GCM) 10K type strain sequencing project: providing services to taxonomists for standard genome sequencing and annotation.</title>
        <authorList>
            <consortium name="The Broad Institute Genomics Platform"/>
            <consortium name="The Broad Institute Genome Sequencing Center for Infectious Disease"/>
            <person name="Wu L."/>
            <person name="Ma J."/>
        </authorList>
    </citation>
    <scope>NUCLEOTIDE SEQUENCE [LARGE SCALE GENOMIC DNA]</scope>
    <source>
        <strain evidence="5">KACC 12508</strain>
    </source>
</reference>
<comment type="caution">
    <text evidence="4">The sequence shown here is derived from an EMBL/GenBank/DDBJ whole genome shotgun (WGS) entry which is preliminary data.</text>
</comment>
<dbReference type="RefSeq" id="WP_382272036.1">
    <property type="nucleotide sequence ID" value="NZ_JBHTBU010000002.1"/>
</dbReference>
<evidence type="ECO:0000256" key="2">
    <source>
        <dbReference type="SAM" id="Phobius"/>
    </source>
</evidence>
<sequence>MIKNMKHRDIKKQAGGTLLGLILGLIIGLGIAVGVALMISKTPLPFTNKTGAQPERSTQLPPATNDLSDPNKPLYGKKQPKPAEATEPAAPAAPATATTPGAPVVDKSTAAKEKAQAKVEAAAKAESDEKWIYYLQAGAFRERADAENMKAKLALLGFEASVSAYQADTGALHRVRIGPFGQLETMNRVRGKLSDNGVDVAVVRIGK</sequence>
<evidence type="ECO:0000313" key="4">
    <source>
        <dbReference type="EMBL" id="MFC7288653.1"/>
    </source>
</evidence>
<dbReference type="InterPro" id="IPR036680">
    <property type="entry name" value="SPOR-like_sf"/>
</dbReference>